<sequence length="39" mass="4359">MLSACSECTVQDTKPKGIQILVFLMQERLSVSECLCLLK</sequence>
<accession>A0A140DYH0</accession>
<gene>
    <name evidence="1" type="ORF">AALO17_25630</name>
</gene>
<name>A0A140DYH0_9FIRM</name>
<protein>
    <submittedName>
        <fullName evidence="1">Uncharacterized protein</fullName>
    </submittedName>
</protein>
<evidence type="ECO:0000313" key="1">
    <source>
        <dbReference type="EMBL" id="AMK55697.1"/>
    </source>
</evidence>
<dbReference type="Proteomes" id="UP000069771">
    <property type="component" value="Chromosome"/>
</dbReference>
<evidence type="ECO:0000313" key="2">
    <source>
        <dbReference type="Proteomes" id="UP000069771"/>
    </source>
</evidence>
<keyword evidence="2" id="KW-1185">Reference proteome</keyword>
<dbReference type="STRING" id="1702221.AALO17_25630"/>
<proteinExistence type="predicted"/>
<organism evidence="1 2">
    <name type="scientific">Faecalibaculum rodentium</name>
    <dbReference type="NCBI Taxonomy" id="1702221"/>
    <lineage>
        <taxon>Bacteria</taxon>
        <taxon>Bacillati</taxon>
        <taxon>Bacillota</taxon>
        <taxon>Erysipelotrichia</taxon>
        <taxon>Erysipelotrichales</taxon>
        <taxon>Erysipelotrichaceae</taxon>
        <taxon>Faecalibaculum</taxon>
    </lineage>
</organism>
<dbReference type="KEGG" id="fro:AALO17_25630"/>
<reference evidence="1 2" key="1">
    <citation type="journal article" date="2016" name="Gut Pathog.">
        <title>Whole genome sequencing of "Faecalibaculum rodentium" ALO17, isolated from C57BL/6J laboratory mouse feces.</title>
        <authorList>
            <person name="Lim S."/>
            <person name="Chang D.H."/>
            <person name="Ahn S."/>
            <person name="Kim B.C."/>
        </authorList>
    </citation>
    <scope>NUCLEOTIDE SEQUENCE [LARGE SCALE GENOMIC DNA]</scope>
    <source>
        <strain evidence="1 2">Alo17</strain>
    </source>
</reference>
<dbReference type="EMBL" id="CP011391">
    <property type="protein sequence ID" value="AMK55697.1"/>
    <property type="molecule type" value="Genomic_DNA"/>
</dbReference>
<dbReference type="AlphaFoldDB" id="A0A140DYH0"/>